<dbReference type="PANTHER" id="PTHR20858">
    <property type="entry name" value="PHOSPHOMETHYLPYRIMIDINE KINASE"/>
    <property type="match status" value="1"/>
</dbReference>
<dbReference type="SUPFAM" id="SSF53613">
    <property type="entry name" value="Ribokinase-like"/>
    <property type="match status" value="1"/>
</dbReference>
<comment type="caution">
    <text evidence="6">The sequence shown here is derived from an EMBL/GenBank/DDBJ whole genome shotgun (WGS) entry which is preliminary data.</text>
</comment>
<dbReference type="Gene3D" id="3.40.1190.20">
    <property type="match status" value="1"/>
</dbReference>
<evidence type="ECO:0000256" key="3">
    <source>
        <dbReference type="ARBA" id="ARBA00022777"/>
    </source>
</evidence>
<name>A0ABP3KMJ8_9LACT</name>
<comment type="similarity">
    <text evidence="1">Belongs to the ThiD family.</text>
</comment>
<dbReference type="Proteomes" id="UP001410648">
    <property type="component" value="Unassembled WGS sequence"/>
</dbReference>
<keyword evidence="2" id="KW-0547">Nucleotide-binding</keyword>
<reference evidence="7" key="1">
    <citation type="journal article" date="2019" name="Int. J. Syst. Evol. Microbiol.">
        <title>The Global Catalogue of Microorganisms (GCM) 10K type strain sequencing project: providing services to taxonomists for standard genome sequencing and annotation.</title>
        <authorList>
            <consortium name="The Broad Institute Genomics Platform"/>
            <consortium name="The Broad Institute Genome Sequencing Center for Infectious Disease"/>
            <person name="Wu L."/>
            <person name="Ma J."/>
        </authorList>
    </citation>
    <scope>NUCLEOTIDE SEQUENCE [LARGE SCALE GENOMIC DNA]</scope>
    <source>
        <strain evidence="7">JCM 14232</strain>
    </source>
</reference>
<keyword evidence="7" id="KW-1185">Reference proteome</keyword>
<feature type="domain" description="Pyridoxamine kinase/Phosphomethylpyrimidine kinase" evidence="5">
    <location>
        <begin position="14"/>
        <end position="48"/>
    </location>
</feature>
<protein>
    <recommendedName>
        <fullName evidence="5">Pyridoxamine kinase/Phosphomethylpyrimidine kinase domain-containing protein</fullName>
    </recommendedName>
</protein>
<dbReference type="InterPro" id="IPR013749">
    <property type="entry name" value="PM/HMP-P_kinase-1"/>
</dbReference>
<keyword evidence="3" id="KW-0418">Kinase</keyword>
<dbReference type="EMBL" id="BAAADA010000076">
    <property type="protein sequence ID" value="GAA0481446.1"/>
    <property type="molecule type" value="Genomic_DNA"/>
</dbReference>
<keyword evidence="4" id="KW-0067">ATP-binding</keyword>
<evidence type="ECO:0000256" key="2">
    <source>
        <dbReference type="ARBA" id="ARBA00022741"/>
    </source>
</evidence>
<organism evidence="6 7">
    <name type="scientific">Alkalibacterium indicireducens</name>
    <dbReference type="NCBI Taxonomy" id="398758"/>
    <lineage>
        <taxon>Bacteria</taxon>
        <taxon>Bacillati</taxon>
        <taxon>Bacillota</taxon>
        <taxon>Bacilli</taxon>
        <taxon>Lactobacillales</taxon>
        <taxon>Carnobacteriaceae</taxon>
        <taxon>Alkalibacterium</taxon>
    </lineage>
</organism>
<evidence type="ECO:0000256" key="4">
    <source>
        <dbReference type="ARBA" id="ARBA00022840"/>
    </source>
</evidence>
<evidence type="ECO:0000313" key="7">
    <source>
        <dbReference type="Proteomes" id="UP001410648"/>
    </source>
</evidence>
<gene>
    <name evidence="6" type="ORF">GCM10008936_08960</name>
</gene>
<dbReference type="Pfam" id="PF08543">
    <property type="entry name" value="Phos_pyr_kin"/>
    <property type="match status" value="1"/>
</dbReference>
<evidence type="ECO:0000259" key="5">
    <source>
        <dbReference type="Pfam" id="PF08543"/>
    </source>
</evidence>
<keyword evidence="3" id="KW-0808">Transferase</keyword>
<sequence length="53" mass="5310">MSGPKLTLTIAGNDASGGAGIAADLKTFAEYGTYGIAALTVIATMDPDNSWSC</sequence>
<proteinExistence type="inferred from homology"/>
<evidence type="ECO:0000313" key="6">
    <source>
        <dbReference type="EMBL" id="GAA0481446.1"/>
    </source>
</evidence>
<evidence type="ECO:0000256" key="1">
    <source>
        <dbReference type="ARBA" id="ARBA00009879"/>
    </source>
</evidence>
<accession>A0ABP3KMJ8</accession>
<dbReference type="PANTHER" id="PTHR20858:SF19">
    <property type="entry name" value="PYRIDOXINE KINASE"/>
    <property type="match status" value="1"/>
</dbReference>
<dbReference type="InterPro" id="IPR029056">
    <property type="entry name" value="Ribokinase-like"/>
</dbReference>